<feature type="compositionally biased region" description="Basic residues" evidence="1">
    <location>
        <begin position="62"/>
        <end position="76"/>
    </location>
</feature>
<dbReference type="AlphaFoldDB" id="A0A8S0XTI8"/>
<dbReference type="Pfam" id="PF18717">
    <property type="entry name" value="CxC4"/>
    <property type="match status" value="1"/>
</dbReference>
<protein>
    <recommendedName>
        <fullName evidence="2">HMG domain-containing protein</fullName>
    </recommendedName>
</protein>
<comment type="caution">
    <text evidence="3">The sequence shown here is derived from an EMBL/GenBank/DDBJ whole genome shotgun (WGS) entry which is preliminary data.</text>
</comment>
<evidence type="ECO:0000256" key="1">
    <source>
        <dbReference type="SAM" id="MobiDB-lite"/>
    </source>
</evidence>
<name>A0A8S0XTI8_CYCAE</name>
<dbReference type="Proteomes" id="UP000467700">
    <property type="component" value="Unassembled WGS sequence"/>
</dbReference>
<keyword evidence="4" id="KW-1185">Reference proteome</keyword>
<dbReference type="EMBL" id="CACVBS010000101">
    <property type="protein sequence ID" value="CAA7271054.1"/>
    <property type="molecule type" value="Genomic_DNA"/>
</dbReference>
<sequence length="328" mass="36328">MSQLILPDPPLQGLGIRLPTPPPQILPKTTLPVTPEKRRNNGLARLSLQKRPQSHYPVGPYHLKKSKAAPKRKSSNHVHTSQSSEYGELVESENPDIVLEYEVYLEYALASATVASEDRKESVKACVIVTHIGDDITGGEWTCSKDGKSDCPHKKQARKYLQDLSGPETSEDMENDRDSEADDPISMPPHGIPSISHWPVLVPIWASLSMDKVLYGRPPALKKPPPSILLDSYARCSCGAPAYEGDKIMTTCTIYTIQEAFSCQIKLQKCPNQCSGSRSRYVGPNGAELGLFNYNNQMLFSHDLLDDYTLAYTSSESPFSLWVGIVQQ</sequence>
<proteinExistence type="predicted"/>
<dbReference type="InterPro" id="IPR040648">
    <property type="entry name" value="HMGXB3_CxC4"/>
</dbReference>
<feature type="region of interest" description="Disordered" evidence="1">
    <location>
        <begin position="1"/>
        <end position="90"/>
    </location>
</feature>
<reference evidence="3 4" key="1">
    <citation type="submission" date="2020-01" db="EMBL/GenBank/DDBJ databases">
        <authorList>
            <person name="Gupta K D."/>
        </authorList>
    </citation>
    <scope>NUCLEOTIDE SEQUENCE [LARGE SCALE GENOMIC DNA]</scope>
</reference>
<evidence type="ECO:0000313" key="4">
    <source>
        <dbReference type="Proteomes" id="UP000467700"/>
    </source>
</evidence>
<feature type="region of interest" description="Disordered" evidence="1">
    <location>
        <begin position="161"/>
        <end position="184"/>
    </location>
</feature>
<feature type="compositionally biased region" description="Acidic residues" evidence="1">
    <location>
        <begin position="169"/>
        <end position="183"/>
    </location>
</feature>
<dbReference type="OrthoDB" id="5598737at2759"/>
<organism evidence="3 4">
    <name type="scientific">Cyclocybe aegerita</name>
    <name type="common">Black poplar mushroom</name>
    <name type="synonym">Agrocybe aegerita</name>
    <dbReference type="NCBI Taxonomy" id="1973307"/>
    <lineage>
        <taxon>Eukaryota</taxon>
        <taxon>Fungi</taxon>
        <taxon>Dikarya</taxon>
        <taxon>Basidiomycota</taxon>
        <taxon>Agaricomycotina</taxon>
        <taxon>Agaricomycetes</taxon>
        <taxon>Agaricomycetidae</taxon>
        <taxon>Agaricales</taxon>
        <taxon>Agaricineae</taxon>
        <taxon>Bolbitiaceae</taxon>
        <taxon>Cyclocybe</taxon>
    </lineage>
</organism>
<accession>A0A8S0XTI8</accession>
<evidence type="ECO:0000259" key="2">
    <source>
        <dbReference type="Pfam" id="PF18717"/>
    </source>
</evidence>
<evidence type="ECO:0000313" key="3">
    <source>
        <dbReference type="EMBL" id="CAA7271054.1"/>
    </source>
</evidence>
<feature type="domain" description="HMG" evidence="2">
    <location>
        <begin position="224"/>
        <end position="327"/>
    </location>
</feature>
<gene>
    <name evidence="3" type="ORF">AAE3_LOCUS13200</name>
</gene>